<dbReference type="Pfam" id="PF00975">
    <property type="entry name" value="Thioesterase"/>
    <property type="match status" value="1"/>
</dbReference>
<dbReference type="InterPro" id="IPR023213">
    <property type="entry name" value="CAT-like_dom_sf"/>
</dbReference>
<dbReference type="InterPro" id="IPR020845">
    <property type="entry name" value="AMP-binding_CS"/>
</dbReference>
<dbReference type="SUPFAM" id="SSF56801">
    <property type="entry name" value="Acetyl-CoA synthetase-like"/>
    <property type="match status" value="1"/>
</dbReference>
<dbReference type="Pfam" id="PF00668">
    <property type="entry name" value="Condensation"/>
    <property type="match status" value="1"/>
</dbReference>
<gene>
    <name evidence="2" type="ORF">ACFL27_26580</name>
</gene>
<dbReference type="Gene3D" id="3.30.559.30">
    <property type="entry name" value="Nonribosomal peptide synthetase, condensation domain"/>
    <property type="match status" value="1"/>
</dbReference>
<dbReference type="Pfam" id="PF00501">
    <property type="entry name" value="AMP-binding"/>
    <property type="match status" value="1"/>
</dbReference>
<comment type="caution">
    <text evidence="2">The sequence shown here is derived from an EMBL/GenBank/DDBJ whole genome shotgun (WGS) entry which is preliminary data.</text>
</comment>
<dbReference type="Gene3D" id="3.40.50.980">
    <property type="match status" value="2"/>
</dbReference>
<dbReference type="InterPro" id="IPR009081">
    <property type="entry name" value="PP-bd_ACP"/>
</dbReference>
<dbReference type="PANTHER" id="PTHR45527:SF1">
    <property type="entry name" value="FATTY ACID SYNTHASE"/>
    <property type="match status" value="1"/>
</dbReference>
<dbReference type="CDD" id="cd19531">
    <property type="entry name" value="LCL_NRPS-like"/>
    <property type="match status" value="1"/>
</dbReference>
<dbReference type="InterPro" id="IPR029058">
    <property type="entry name" value="AB_hydrolase_fold"/>
</dbReference>
<dbReference type="CDD" id="cd05930">
    <property type="entry name" value="A_NRPS"/>
    <property type="match status" value="1"/>
</dbReference>
<dbReference type="SUPFAM" id="SSF47336">
    <property type="entry name" value="ACP-like"/>
    <property type="match status" value="1"/>
</dbReference>
<dbReference type="SUPFAM" id="SSF52777">
    <property type="entry name" value="CoA-dependent acyltransferases"/>
    <property type="match status" value="2"/>
</dbReference>
<dbReference type="NCBIfam" id="TIGR01733">
    <property type="entry name" value="AA-adenyl-dom"/>
    <property type="match status" value="1"/>
</dbReference>
<organism evidence="2 3">
    <name type="scientific">candidate division CSSED10-310 bacterium</name>
    <dbReference type="NCBI Taxonomy" id="2855610"/>
    <lineage>
        <taxon>Bacteria</taxon>
        <taxon>Bacteria division CSSED10-310</taxon>
    </lineage>
</organism>
<sequence length="1260" mass="143976">PENPYYNIATAYRLKGDLNTAALERSITHLIARHEILRTEFISEAGVPKQHILPQLDFSLRVEDISAIVEQSLEIRLLKLASEYVRHPFILSQAPLFRITLFRLSEDEYLLLFVCHHIIMDEWSLDLFFHELVAFYNAALSGESPSVPALKHHFIDFAVWYRAWISQSCLPEQMNYWRNKLRHSPPVLEFPTTYPRTSFQSYEGQSLSLHFGDDFLESVTDLCGRERVTPFMFYLTVFVILLYKYSGQNHFLVGTPISNRCLEETTSMLGYFLNTLAIETKISGDKTFRQVLKDISQNCLEAFANQDIPFEEIVRELNPTRSITFSPLFQVMFVYRKVNLAQQQFQGLAHHRQDIRTGTTKFDCTLFIEDAGRTIRGVLEFRKALFSEQYMNSFLNHYQALLKSIISNPEQTMSSLNFLQDTAEQRFLEQWNDTEVNFSDQACLHQLFEAQVKKDPLAVAVEDGDRSLTYRQLNNWSNELAQCLIEIGLGPDETVAVLMKRSLEMMVGILAILKAGGCYLPLDMSLPRDRINFMLQDTKVLAVLTQQNCAILETITYDGEVLFFEAACGGKDGTKEFLDPRTDVKPAHLAYIMYTSGSTGEPKGVEMEHGSLVNLIEWMVRSDWFQAQARTLQFAPAGFDVSCQEMFSTWLSGGVLVIAEQRARLDFEYLLHIIISKSIERLFLPPIALRYLARVTKEDHYDKLGQLKEIYVAGEKLKIVPEIKSFFSHLPHCILQNQYGPMEAHVVTAYTVERPCTQWPTFPPIGEPIANTQIYILDASLQQLPLGVPGELYIGGTCLARGYHDRPELTQSKFLINPFHKNDRCRLYKTGDLARFLADGNIEFLGRQDNQVKVRGYRIELREIELALQKSPLVKENTVLSKVDPQGFNTLVAYIVPVTIDRLNILDLKKFLRETLPLYMVPDFFITLDTLPLTSNGKVDQALLPEPDFSVLSLAAETSFHHDTFQKLIQIWENLLHHSPINITDDFFLSGGYSLLAVRLFEEIQRVFSVKLPVSILYQASTVEKLAALIMDQDAGEGSPLIIPIRVTGDFPPIFFMHHSDGGVLDYRELINHIDERYPIYGIHVKEEKGVPLAYKDIRKAVKFYTEAILSIRKQGPYCLCGHSFGGIVALEVARYLISQGAVVDLLALIDIRAPGFTRTTRSDVTLFLMRSLLEKCRFHLYRLRSMPWGKRRYYLWEKFKVLWAHNSGHSSHKQSHGVSGYSSSHLTIDRISADSGFSTEGYPGKITLFCRAGIDRFCG</sequence>
<dbReference type="InterPro" id="IPR025110">
    <property type="entry name" value="AMP-bd_C"/>
</dbReference>
<feature type="non-terminal residue" evidence="2">
    <location>
        <position position="1260"/>
    </location>
</feature>
<dbReference type="EMBL" id="JBHPBY010000597">
    <property type="protein sequence ID" value="MFC1853766.1"/>
    <property type="molecule type" value="Genomic_DNA"/>
</dbReference>
<dbReference type="PANTHER" id="PTHR45527">
    <property type="entry name" value="NONRIBOSOMAL PEPTIDE SYNTHETASE"/>
    <property type="match status" value="1"/>
</dbReference>
<dbReference type="SUPFAM" id="SSF53474">
    <property type="entry name" value="alpha/beta-Hydrolases"/>
    <property type="match status" value="1"/>
</dbReference>
<dbReference type="PROSITE" id="PS50075">
    <property type="entry name" value="CARRIER"/>
    <property type="match status" value="1"/>
</dbReference>
<dbReference type="Gene3D" id="3.40.50.1820">
    <property type="entry name" value="alpha/beta hydrolase"/>
    <property type="match status" value="1"/>
</dbReference>
<keyword evidence="3" id="KW-1185">Reference proteome</keyword>
<dbReference type="PROSITE" id="PS00455">
    <property type="entry name" value="AMP_BINDING"/>
    <property type="match status" value="1"/>
</dbReference>
<dbReference type="Pfam" id="PF00550">
    <property type="entry name" value="PP-binding"/>
    <property type="match status" value="1"/>
</dbReference>
<protein>
    <submittedName>
        <fullName evidence="2">Amino acid adenylation domain-containing protein</fullName>
    </submittedName>
</protein>
<feature type="non-terminal residue" evidence="2">
    <location>
        <position position="1"/>
    </location>
</feature>
<evidence type="ECO:0000313" key="2">
    <source>
        <dbReference type="EMBL" id="MFC1853766.1"/>
    </source>
</evidence>
<evidence type="ECO:0000313" key="3">
    <source>
        <dbReference type="Proteomes" id="UP001594351"/>
    </source>
</evidence>
<feature type="domain" description="Carrier" evidence="1">
    <location>
        <begin position="959"/>
        <end position="1034"/>
    </location>
</feature>
<dbReference type="InterPro" id="IPR045851">
    <property type="entry name" value="AMP-bd_C_sf"/>
</dbReference>
<accession>A0ABV6Z5N9</accession>
<dbReference type="InterPro" id="IPR000873">
    <property type="entry name" value="AMP-dep_synth/lig_dom"/>
</dbReference>
<evidence type="ECO:0000259" key="1">
    <source>
        <dbReference type="PROSITE" id="PS50075"/>
    </source>
</evidence>
<dbReference type="InterPro" id="IPR036736">
    <property type="entry name" value="ACP-like_sf"/>
</dbReference>
<dbReference type="Proteomes" id="UP001594351">
    <property type="component" value="Unassembled WGS sequence"/>
</dbReference>
<dbReference type="InterPro" id="IPR001031">
    <property type="entry name" value="Thioesterase"/>
</dbReference>
<reference evidence="2 3" key="1">
    <citation type="submission" date="2024-09" db="EMBL/GenBank/DDBJ databases">
        <title>Laminarin stimulates single cell rates of sulfate reduction while oxygen inhibits transcriptomic activity in coastal marine sediment.</title>
        <authorList>
            <person name="Lindsay M."/>
            <person name="Orcutt B."/>
            <person name="Emerson D."/>
            <person name="Stepanauskas R."/>
            <person name="D'Angelo T."/>
        </authorList>
    </citation>
    <scope>NUCLEOTIDE SEQUENCE [LARGE SCALE GENOMIC DNA]</scope>
    <source>
        <strain evidence="2">SAG AM-311-K15</strain>
    </source>
</reference>
<dbReference type="Pfam" id="PF13193">
    <property type="entry name" value="AMP-binding_C"/>
    <property type="match status" value="1"/>
</dbReference>
<dbReference type="InterPro" id="IPR010071">
    <property type="entry name" value="AA_adenyl_dom"/>
</dbReference>
<dbReference type="Gene3D" id="2.30.38.10">
    <property type="entry name" value="Luciferase, Domain 3"/>
    <property type="match status" value="1"/>
</dbReference>
<dbReference type="InterPro" id="IPR001242">
    <property type="entry name" value="Condensation_dom"/>
</dbReference>
<dbReference type="Gene3D" id="3.30.559.10">
    <property type="entry name" value="Chloramphenicol acetyltransferase-like domain"/>
    <property type="match status" value="1"/>
</dbReference>
<dbReference type="Gene3D" id="3.30.300.30">
    <property type="match status" value="1"/>
</dbReference>
<name>A0ABV6Z5N9_UNCC1</name>
<proteinExistence type="predicted"/>